<dbReference type="Gene3D" id="3.40.50.150">
    <property type="entry name" value="Vaccinia Virus protein VP39"/>
    <property type="match status" value="1"/>
</dbReference>
<proteinExistence type="predicted"/>
<dbReference type="Proteomes" id="UP000195137">
    <property type="component" value="Unassembled WGS sequence"/>
</dbReference>
<keyword evidence="3" id="KW-0949">S-adenosyl-L-methionine</keyword>
<dbReference type="InterPro" id="IPR029063">
    <property type="entry name" value="SAM-dependent_MTases_sf"/>
</dbReference>
<dbReference type="GO" id="GO:0008276">
    <property type="term" value="F:protein methyltransferase activity"/>
    <property type="evidence" value="ECO:0007669"/>
    <property type="project" value="TreeGrafter"/>
</dbReference>
<keyword evidence="6" id="KW-1185">Reference proteome</keyword>
<evidence type="ECO:0000313" key="5">
    <source>
        <dbReference type="EMBL" id="OUJ19385.1"/>
    </source>
</evidence>
<evidence type="ECO:0000259" key="4">
    <source>
        <dbReference type="Pfam" id="PF05175"/>
    </source>
</evidence>
<dbReference type="SUPFAM" id="SSF53335">
    <property type="entry name" value="S-adenosyl-L-methionine-dependent methyltransferases"/>
    <property type="match status" value="1"/>
</dbReference>
<dbReference type="PANTHER" id="PTHR45875">
    <property type="entry name" value="METHYLTRANSFERASE N6AMT1"/>
    <property type="match status" value="1"/>
</dbReference>
<dbReference type="NCBIfam" id="NF011529">
    <property type="entry name" value="PRK14968.1-3"/>
    <property type="match status" value="1"/>
</dbReference>
<dbReference type="GO" id="GO:0008757">
    <property type="term" value="F:S-adenosylmethionine-dependent methyltransferase activity"/>
    <property type="evidence" value="ECO:0007669"/>
    <property type="project" value="TreeGrafter"/>
</dbReference>
<dbReference type="GO" id="GO:0035657">
    <property type="term" value="C:eRF1 methyltransferase complex"/>
    <property type="evidence" value="ECO:0007669"/>
    <property type="project" value="TreeGrafter"/>
</dbReference>
<dbReference type="NCBIfam" id="TIGR00537">
    <property type="entry name" value="hemK_rel_arch"/>
    <property type="match status" value="1"/>
</dbReference>
<dbReference type="RefSeq" id="WP_086636486.1">
    <property type="nucleotide sequence ID" value="NZ_MRZU01000002.1"/>
</dbReference>
<dbReference type="InterPro" id="IPR052190">
    <property type="entry name" value="Euk-Arch_PrmC-MTase"/>
</dbReference>
<dbReference type="Pfam" id="PF05175">
    <property type="entry name" value="MTS"/>
    <property type="match status" value="1"/>
</dbReference>
<dbReference type="GO" id="GO:0032259">
    <property type="term" value="P:methylation"/>
    <property type="evidence" value="ECO:0007669"/>
    <property type="project" value="UniProtKB-KW"/>
</dbReference>
<accession>A0A1Y3GIW8</accession>
<evidence type="ECO:0000256" key="2">
    <source>
        <dbReference type="ARBA" id="ARBA00022679"/>
    </source>
</evidence>
<dbReference type="CDD" id="cd02440">
    <property type="entry name" value="AdoMet_MTases"/>
    <property type="match status" value="1"/>
</dbReference>
<feature type="domain" description="Methyltransferase small" evidence="4">
    <location>
        <begin position="18"/>
        <end position="161"/>
    </location>
</feature>
<keyword evidence="2" id="KW-0808">Transferase</keyword>
<protein>
    <submittedName>
        <fullName evidence="5">Methylase of polypeptide chain release factors HemK</fullName>
    </submittedName>
</protein>
<sequence>MTFKNKYNKHTYPPSDDSLLMVDTINKQKKRWNHALDMGTGTGIIAYHLSKKTNKVTAIDINPHAIKSAQKNLKNIKNIEIKQSDLFSQIKQTKYDLITFNPPYIPIEKPELKNSEIEKAWNGGKTGRKTINKFITQSKNHLTKNGSILLLTSSITNPKKIKNKAKKQGFKTKTINKKEIFFETLEIIQLTQNS</sequence>
<evidence type="ECO:0000256" key="3">
    <source>
        <dbReference type="ARBA" id="ARBA00022691"/>
    </source>
</evidence>
<keyword evidence="1 5" id="KW-0489">Methyltransferase</keyword>
<comment type="caution">
    <text evidence="5">The sequence shown here is derived from an EMBL/GenBank/DDBJ whole genome shotgun (WGS) entry which is preliminary data.</text>
</comment>
<dbReference type="AlphaFoldDB" id="A0A1Y3GIW8"/>
<dbReference type="InterPro" id="IPR007848">
    <property type="entry name" value="Small_mtfrase_dom"/>
</dbReference>
<reference evidence="5 6" key="1">
    <citation type="submission" date="2016-12" db="EMBL/GenBank/DDBJ databases">
        <title>Discovery of methanogenic haloarchaea.</title>
        <authorList>
            <person name="Sorokin D.Y."/>
            <person name="Makarova K.S."/>
            <person name="Abbas B."/>
            <person name="Ferrer M."/>
            <person name="Golyshin P.N."/>
        </authorList>
    </citation>
    <scope>NUCLEOTIDE SEQUENCE [LARGE SCALE GENOMIC DNA]</scope>
    <source>
        <strain evidence="5">AMET1</strain>
    </source>
</reference>
<evidence type="ECO:0000256" key="1">
    <source>
        <dbReference type="ARBA" id="ARBA00022603"/>
    </source>
</evidence>
<name>A0A1Y3GIW8_9EURY</name>
<organism evidence="5 6">
    <name type="scientific">Methanonatronarchaeum thermophilum</name>
    <dbReference type="NCBI Taxonomy" id="1927129"/>
    <lineage>
        <taxon>Archaea</taxon>
        <taxon>Methanobacteriati</taxon>
        <taxon>Methanobacteriota</taxon>
        <taxon>Methanonatronarchaeia</taxon>
        <taxon>Methanonatronarchaeales</taxon>
        <taxon>Methanonatronarchaeaceae</taxon>
        <taxon>Methanonatronarchaeum</taxon>
    </lineage>
</organism>
<gene>
    <name evidence="5" type="ORF">AMET1_0054</name>
</gene>
<dbReference type="EMBL" id="MRZU01000002">
    <property type="protein sequence ID" value="OUJ19385.1"/>
    <property type="molecule type" value="Genomic_DNA"/>
</dbReference>
<evidence type="ECO:0000313" key="6">
    <source>
        <dbReference type="Proteomes" id="UP000195137"/>
    </source>
</evidence>
<dbReference type="OrthoDB" id="27149at2157"/>
<dbReference type="PANTHER" id="PTHR45875:SF1">
    <property type="entry name" value="METHYLTRANSFERASE N6AMT1"/>
    <property type="match status" value="1"/>
</dbReference>
<dbReference type="InterPro" id="IPR004557">
    <property type="entry name" value="PrmC-related"/>
</dbReference>